<reference evidence="2" key="1">
    <citation type="submission" date="2014-11" db="EMBL/GenBank/DDBJ databases">
        <authorList>
            <person name="Amaro Gonzalez C."/>
        </authorList>
    </citation>
    <scope>NUCLEOTIDE SEQUENCE</scope>
</reference>
<dbReference type="AlphaFoldDB" id="A0A0E9XP59"/>
<proteinExistence type="predicted"/>
<sequence>MHNCSPQVMLNVKRSRTKAQSTSENQGYVFLSVRGKESV</sequence>
<name>A0A0E9XP59_ANGAN</name>
<accession>A0A0E9XP59</accession>
<evidence type="ECO:0000256" key="1">
    <source>
        <dbReference type="SAM" id="MobiDB-lite"/>
    </source>
</evidence>
<protein>
    <submittedName>
        <fullName evidence="2">Uncharacterized protein</fullName>
    </submittedName>
</protein>
<reference evidence="2" key="2">
    <citation type="journal article" date="2015" name="Fish Shellfish Immunol.">
        <title>Early steps in the European eel (Anguilla anguilla)-Vibrio vulnificus interaction in the gills: Role of the RtxA13 toxin.</title>
        <authorList>
            <person name="Callol A."/>
            <person name="Pajuelo D."/>
            <person name="Ebbesson L."/>
            <person name="Teles M."/>
            <person name="MacKenzie S."/>
            <person name="Amaro C."/>
        </authorList>
    </citation>
    <scope>NUCLEOTIDE SEQUENCE</scope>
</reference>
<organism evidence="2">
    <name type="scientific">Anguilla anguilla</name>
    <name type="common">European freshwater eel</name>
    <name type="synonym">Muraena anguilla</name>
    <dbReference type="NCBI Taxonomy" id="7936"/>
    <lineage>
        <taxon>Eukaryota</taxon>
        <taxon>Metazoa</taxon>
        <taxon>Chordata</taxon>
        <taxon>Craniata</taxon>
        <taxon>Vertebrata</taxon>
        <taxon>Euteleostomi</taxon>
        <taxon>Actinopterygii</taxon>
        <taxon>Neopterygii</taxon>
        <taxon>Teleostei</taxon>
        <taxon>Anguilliformes</taxon>
        <taxon>Anguillidae</taxon>
        <taxon>Anguilla</taxon>
    </lineage>
</organism>
<dbReference type="EMBL" id="GBXM01004947">
    <property type="protein sequence ID" value="JAI03631.1"/>
    <property type="molecule type" value="Transcribed_RNA"/>
</dbReference>
<feature type="region of interest" description="Disordered" evidence="1">
    <location>
        <begin position="1"/>
        <end position="27"/>
    </location>
</feature>
<evidence type="ECO:0000313" key="2">
    <source>
        <dbReference type="EMBL" id="JAI03631.1"/>
    </source>
</evidence>